<name>A0A1F6EKW9_9BACT</name>
<dbReference type="STRING" id="1798513.A3A40_00565"/>
<evidence type="ECO:0000313" key="1">
    <source>
        <dbReference type="EMBL" id="OGG73992.1"/>
    </source>
</evidence>
<proteinExistence type="predicted"/>
<gene>
    <name evidence="1" type="ORF">A3A40_00565</name>
</gene>
<dbReference type="PANTHER" id="PTHR42866:SF1">
    <property type="entry name" value="SPORE COAT POLYSACCHARIDE BIOSYNTHESIS PROTEIN SPSF"/>
    <property type="match status" value="1"/>
</dbReference>
<dbReference type="InterPro" id="IPR003329">
    <property type="entry name" value="Cytidylyl_trans"/>
</dbReference>
<organism evidence="1 2">
    <name type="scientific">Candidatus Kaiserbacteria bacterium RIFCSPLOWO2_01_FULL_54_20</name>
    <dbReference type="NCBI Taxonomy" id="1798513"/>
    <lineage>
        <taxon>Bacteria</taxon>
        <taxon>Candidatus Kaiseribacteriota</taxon>
    </lineage>
</organism>
<comment type="caution">
    <text evidence="1">The sequence shown here is derived from an EMBL/GenBank/DDBJ whole genome shotgun (WGS) entry which is preliminary data.</text>
</comment>
<dbReference type="AlphaFoldDB" id="A0A1F6EKW9"/>
<dbReference type="Gene3D" id="3.90.550.10">
    <property type="entry name" value="Spore Coat Polysaccharide Biosynthesis Protein SpsA, Chain A"/>
    <property type="match status" value="1"/>
</dbReference>
<evidence type="ECO:0000313" key="2">
    <source>
        <dbReference type="Proteomes" id="UP000178427"/>
    </source>
</evidence>
<dbReference type="PANTHER" id="PTHR42866">
    <property type="entry name" value="3-DEOXY-MANNO-OCTULOSONATE CYTIDYLYLTRANSFERASE"/>
    <property type="match status" value="1"/>
</dbReference>
<dbReference type="CDD" id="cd02518">
    <property type="entry name" value="GT2_SpsF"/>
    <property type="match status" value="1"/>
</dbReference>
<accession>A0A1F6EKW9</accession>
<sequence length="252" mass="28154">MRKVGVQVIIQARMGSTRLPGKILKPYAGGYTVLEWIIARARLSRRAERVVVATTTNPKDDATEDACMRAGCDFVRGSEEDVLARFADVARAYPSDVILQINADEPLVDIDEMDRLADILREEGLDYANNHPGGLPLGTGSEVYRAAAFARMVAEAKDPYEHEHVTPYFYRHPKIFKQRIVAPSTIHPFAESARLTLDTAEDFEFQHHLTESMGFSEPLQQPSTNGVLTFLQSHPDIVAINKNMVQKTFPKA</sequence>
<dbReference type="SUPFAM" id="SSF53448">
    <property type="entry name" value="Nucleotide-diphospho-sugar transferases"/>
    <property type="match status" value="1"/>
</dbReference>
<protein>
    <recommendedName>
        <fullName evidence="3">Acylneuraminate cytidylyltransferase</fullName>
    </recommendedName>
</protein>
<dbReference type="Proteomes" id="UP000178427">
    <property type="component" value="Unassembled WGS sequence"/>
</dbReference>
<dbReference type="InterPro" id="IPR029044">
    <property type="entry name" value="Nucleotide-diphossugar_trans"/>
</dbReference>
<dbReference type="GO" id="GO:0005829">
    <property type="term" value="C:cytosol"/>
    <property type="evidence" value="ECO:0007669"/>
    <property type="project" value="TreeGrafter"/>
</dbReference>
<dbReference type="EMBL" id="MFMA01000016">
    <property type="protein sequence ID" value="OGG73992.1"/>
    <property type="molecule type" value="Genomic_DNA"/>
</dbReference>
<dbReference type="Pfam" id="PF02348">
    <property type="entry name" value="CTP_transf_3"/>
    <property type="match status" value="1"/>
</dbReference>
<evidence type="ECO:0008006" key="3">
    <source>
        <dbReference type="Google" id="ProtNLM"/>
    </source>
</evidence>
<reference evidence="1 2" key="1">
    <citation type="journal article" date="2016" name="Nat. Commun.">
        <title>Thousands of microbial genomes shed light on interconnected biogeochemical processes in an aquifer system.</title>
        <authorList>
            <person name="Anantharaman K."/>
            <person name="Brown C.T."/>
            <person name="Hug L.A."/>
            <person name="Sharon I."/>
            <person name="Castelle C.J."/>
            <person name="Probst A.J."/>
            <person name="Thomas B.C."/>
            <person name="Singh A."/>
            <person name="Wilkins M.J."/>
            <person name="Karaoz U."/>
            <person name="Brodie E.L."/>
            <person name="Williams K.H."/>
            <person name="Hubbard S.S."/>
            <person name="Banfield J.F."/>
        </authorList>
    </citation>
    <scope>NUCLEOTIDE SEQUENCE [LARGE SCALE GENOMIC DNA]</scope>
</reference>